<evidence type="ECO:0000313" key="2">
    <source>
        <dbReference type="Proteomes" id="UP000008312"/>
    </source>
</evidence>
<reference evidence="1" key="1">
    <citation type="submission" date="2010-02" db="EMBL/GenBank/DDBJ databases">
        <title>Sequencing and annotation of the Blastocystis hominis genome.</title>
        <authorList>
            <person name="Wincker P."/>
        </authorList>
    </citation>
    <scope>NUCLEOTIDE SEQUENCE</scope>
    <source>
        <strain evidence="1">Singapore isolate B</strain>
    </source>
</reference>
<sequence>MELLCSLTSSVCRRAFYGIAGYTGRRIAPALSRLGTSSICARTIGTSSPNNDVESSSLKLSAAIRTGSFQEVYALLPHIPGNLIDNNIMSILNCCYQSSDLLTLLEYLEQSKFYLSSYTYECAIVTAGRIGDIKSISLLYSKAAKKYGRTCLLRDALLHAYRVCDAHQRLISMTYQLFTDHVNISSSQYEDILRTLVKHQEYDSLCEHIIQKMKEESKMLSLPVLNILLNMLDVRSPRLTILFIEQTHFLNSNPPLLNIILSREMTKFSEGKSYDGMIQVYKEMSKRKLPVTSSELSRLKRVVGELMNSNYHFDIADDDDTFTHIWSRCWLEQNIKSEDDIGSFVELIKHSTKSQGVELFELLKIVSMDWNG</sequence>
<dbReference type="GeneID" id="24920646"/>
<evidence type="ECO:0008006" key="3">
    <source>
        <dbReference type="Google" id="ProtNLM"/>
    </source>
</evidence>
<proteinExistence type="predicted"/>
<dbReference type="Proteomes" id="UP000008312">
    <property type="component" value="Unassembled WGS sequence"/>
</dbReference>
<evidence type="ECO:0000313" key="1">
    <source>
        <dbReference type="EMBL" id="CBK23728.2"/>
    </source>
</evidence>
<name>D8M6H5_BLAHO</name>
<dbReference type="EMBL" id="FN668661">
    <property type="protein sequence ID" value="CBK23728.2"/>
    <property type="molecule type" value="Genomic_DNA"/>
</dbReference>
<dbReference type="OrthoDB" id="10430561at2759"/>
<dbReference type="InParanoid" id="D8M6H5"/>
<gene>
    <name evidence="1" type="ORF">GSBLH_T00003555001</name>
</gene>
<dbReference type="RefSeq" id="XP_012897776.1">
    <property type="nucleotide sequence ID" value="XM_013042322.1"/>
</dbReference>
<keyword evidence="2" id="KW-1185">Reference proteome</keyword>
<protein>
    <recommendedName>
        <fullName evidence="3">Pentacotripeptide-repeat region of PRORP domain-containing protein</fullName>
    </recommendedName>
</protein>
<accession>D8M6H5</accession>
<dbReference type="AlphaFoldDB" id="D8M6H5"/>
<organism evidence="1">
    <name type="scientific">Blastocystis hominis</name>
    <dbReference type="NCBI Taxonomy" id="12968"/>
    <lineage>
        <taxon>Eukaryota</taxon>
        <taxon>Sar</taxon>
        <taxon>Stramenopiles</taxon>
        <taxon>Bigyra</taxon>
        <taxon>Opalozoa</taxon>
        <taxon>Opalinata</taxon>
        <taxon>Blastocystidae</taxon>
        <taxon>Blastocystis</taxon>
    </lineage>
</organism>